<reference evidence="1" key="1">
    <citation type="submission" date="2020-11" db="EMBL/GenBank/DDBJ databases">
        <authorList>
            <person name="Whitehead M."/>
        </authorList>
    </citation>
    <scope>NUCLEOTIDE SEQUENCE</scope>
    <source>
        <strain evidence="1">EGII</strain>
    </source>
</reference>
<evidence type="ECO:0000313" key="1">
    <source>
        <dbReference type="EMBL" id="CAD7001968.1"/>
    </source>
</evidence>
<gene>
    <name evidence="1" type="ORF">CCAP1982_LOCUS10455</name>
</gene>
<name>A0A811UUH9_CERCA</name>
<sequence>MNKQTQTKFLLRPVRDNRLSHYPNHASVTRHSNTSNVHGVMCHQQPQQQLTNSITLNRSKLRLPNQCHTFALIGAKVLHLSIASCNIFADILMRQHLETNPKLIAFSTAATQTGAMITLLGKLYIKKAEHAVQPPKIAKHASRLSN</sequence>
<proteinExistence type="predicted"/>
<evidence type="ECO:0000313" key="2">
    <source>
        <dbReference type="Proteomes" id="UP000606786"/>
    </source>
</evidence>
<comment type="caution">
    <text evidence="1">The sequence shown here is derived from an EMBL/GenBank/DDBJ whole genome shotgun (WGS) entry which is preliminary data.</text>
</comment>
<organism evidence="1 2">
    <name type="scientific">Ceratitis capitata</name>
    <name type="common">Mediterranean fruit fly</name>
    <name type="synonym">Tephritis capitata</name>
    <dbReference type="NCBI Taxonomy" id="7213"/>
    <lineage>
        <taxon>Eukaryota</taxon>
        <taxon>Metazoa</taxon>
        <taxon>Ecdysozoa</taxon>
        <taxon>Arthropoda</taxon>
        <taxon>Hexapoda</taxon>
        <taxon>Insecta</taxon>
        <taxon>Pterygota</taxon>
        <taxon>Neoptera</taxon>
        <taxon>Endopterygota</taxon>
        <taxon>Diptera</taxon>
        <taxon>Brachycera</taxon>
        <taxon>Muscomorpha</taxon>
        <taxon>Tephritoidea</taxon>
        <taxon>Tephritidae</taxon>
        <taxon>Ceratitis</taxon>
        <taxon>Ceratitis</taxon>
    </lineage>
</organism>
<dbReference type="EMBL" id="CAJHJT010000023">
    <property type="protein sequence ID" value="CAD7001968.1"/>
    <property type="molecule type" value="Genomic_DNA"/>
</dbReference>
<keyword evidence="2" id="KW-1185">Reference proteome</keyword>
<dbReference type="AlphaFoldDB" id="A0A811UUH9"/>
<dbReference type="Proteomes" id="UP000606786">
    <property type="component" value="Unassembled WGS sequence"/>
</dbReference>
<protein>
    <submittedName>
        <fullName evidence="1">(Mediterranean fruit fly) hypothetical protein</fullName>
    </submittedName>
</protein>
<accession>A0A811UUH9</accession>